<comment type="caution">
    <text evidence="2">The sequence shown here is derived from an EMBL/GenBank/DDBJ whole genome shotgun (WGS) entry which is preliminary data.</text>
</comment>
<evidence type="ECO:0000313" key="2">
    <source>
        <dbReference type="EMBL" id="GFH53734.1"/>
    </source>
</evidence>
<feature type="compositionally biased region" description="Basic and acidic residues" evidence="1">
    <location>
        <begin position="1"/>
        <end position="18"/>
    </location>
</feature>
<sequence>MEEYKVREARGENDEQSHQPRKASADILRGRRMAKPSNEWKKRNTMRAPSAGTPNAYAPKPLATRPVNSAAPSAGSNIFASAKHAPIKFQTQATLMSTKKEESPLKPLRPGAVDKEIIPIDDKTKKALALCLLVEKESKVNAMSNLSDVMLRFHSSMTVAEKKDAPVEETASKNAKPSFSFGGSASPASAPAESSTTKFSFGGSRAASAPAPAASSTPTFSFGGSAPAPAASSTPTFSFGGSAPAPAAAEESSTPTFSFGGSRAASAPAPAAKFAGFRFAPSEAESHF</sequence>
<gene>
    <name evidence="2" type="ORF">CTEN210_10210</name>
</gene>
<evidence type="ECO:0000256" key="1">
    <source>
        <dbReference type="SAM" id="MobiDB-lite"/>
    </source>
</evidence>
<feature type="compositionally biased region" description="Low complexity" evidence="1">
    <location>
        <begin position="177"/>
        <end position="266"/>
    </location>
</feature>
<organism evidence="2 3">
    <name type="scientific">Chaetoceros tenuissimus</name>
    <dbReference type="NCBI Taxonomy" id="426638"/>
    <lineage>
        <taxon>Eukaryota</taxon>
        <taxon>Sar</taxon>
        <taxon>Stramenopiles</taxon>
        <taxon>Ochrophyta</taxon>
        <taxon>Bacillariophyta</taxon>
        <taxon>Coscinodiscophyceae</taxon>
        <taxon>Chaetocerotophycidae</taxon>
        <taxon>Chaetocerotales</taxon>
        <taxon>Chaetocerotaceae</taxon>
        <taxon>Chaetoceros</taxon>
    </lineage>
</organism>
<feature type="region of interest" description="Disordered" evidence="1">
    <location>
        <begin position="163"/>
        <end position="266"/>
    </location>
</feature>
<dbReference type="AlphaFoldDB" id="A0AAD3H8D7"/>
<name>A0AAD3H8D7_9STRA</name>
<proteinExistence type="predicted"/>
<dbReference type="Proteomes" id="UP001054902">
    <property type="component" value="Unassembled WGS sequence"/>
</dbReference>
<protein>
    <submittedName>
        <fullName evidence="2">Uncharacterized protein</fullName>
    </submittedName>
</protein>
<evidence type="ECO:0000313" key="3">
    <source>
        <dbReference type="Proteomes" id="UP001054902"/>
    </source>
</evidence>
<reference evidence="2 3" key="1">
    <citation type="journal article" date="2021" name="Sci. Rep.">
        <title>The genome of the diatom Chaetoceros tenuissimus carries an ancient integrated fragment of an extant virus.</title>
        <authorList>
            <person name="Hongo Y."/>
            <person name="Kimura K."/>
            <person name="Takaki Y."/>
            <person name="Yoshida Y."/>
            <person name="Baba S."/>
            <person name="Kobayashi G."/>
            <person name="Nagasaki K."/>
            <person name="Hano T."/>
            <person name="Tomaru Y."/>
        </authorList>
    </citation>
    <scope>NUCLEOTIDE SEQUENCE [LARGE SCALE GENOMIC DNA]</scope>
    <source>
        <strain evidence="2 3">NIES-3715</strain>
    </source>
</reference>
<accession>A0AAD3H8D7</accession>
<feature type="region of interest" description="Disordered" evidence="1">
    <location>
        <begin position="1"/>
        <end position="69"/>
    </location>
</feature>
<keyword evidence="3" id="KW-1185">Reference proteome</keyword>
<dbReference type="EMBL" id="BLLK01000047">
    <property type="protein sequence ID" value="GFH53734.1"/>
    <property type="molecule type" value="Genomic_DNA"/>
</dbReference>